<name>A0ABY6Z3I1_9BACL</name>
<proteinExistence type="predicted"/>
<evidence type="ECO:0000313" key="2">
    <source>
        <dbReference type="EMBL" id="WAH37444.1"/>
    </source>
</evidence>
<gene>
    <name evidence="2" type="ORF">NZD86_02575</name>
</gene>
<reference evidence="2" key="1">
    <citation type="submission" date="2022-08" db="EMBL/GenBank/DDBJ databases">
        <title>Alicyclobacillus dauci DSM2870, complete genome.</title>
        <authorList>
            <person name="Wang Q."/>
            <person name="Cai R."/>
            <person name="Wang Z."/>
        </authorList>
    </citation>
    <scope>NUCLEOTIDE SEQUENCE</scope>
    <source>
        <strain evidence="2">DSM 28700</strain>
    </source>
</reference>
<sequence>MRKVLASACCAGFVICLTGCSTQPTLSTNSLFKNVSQPEKSAVQDVFKTAGYTPKLPTIYPYQIKKLHATEGPGKTNPPMKIQNVIIYMGDGVHVLVEDVINATDSDLTTHGSQTKLSNGTTAYYFRDSSHSMLFWNDKDGNSYSLNSIEPSSKNKQTGTAPDLDEQELIKVTNSFQ</sequence>
<dbReference type="Proteomes" id="UP001164803">
    <property type="component" value="Chromosome"/>
</dbReference>
<feature type="region of interest" description="Disordered" evidence="1">
    <location>
        <begin position="149"/>
        <end position="177"/>
    </location>
</feature>
<keyword evidence="3" id="KW-1185">Reference proteome</keyword>
<accession>A0ABY6Z3I1</accession>
<organism evidence="2 3">
    <name type="scientific">Alicyclobacillus dauci</name>
    <dbReference type="NCBI Taxonomy" id="1475485"/>
    <lineage>
        <taxon>Bacteria</taxon>
        <taxon>Bacillati</taxon>
        <taxon>Bacillota</taxon>
        <taxon>Bacilli</taxon>
        <taxon>Bacillales</taxon>
        <taxon>Alicyclobacillaceae</taxon>
        <taxon>Alicyclobacillus</taxon>
    </lineage>
</organism>
<feature type="compositionally biased region" description="Polar residues" evidence="1">
    <location>
        <begin position="149"/>
        <end position="160"/>
    </location>
</feature>
<evidence type="ECO:0000256" key="1">
    <source>
        <dbReference type="SAM" id="MobiDB-lite"/>
    </source>
</evidence>
<protein>
    <recommendedName>
        <fullName evidence="4">DUF4367 domain-containing protein</fullName>
    </recommendedName>
</protein>
<evidence type="ECO:0008006" key="4">
    <source>
        <dbReference type="Google" id="ProtNLM"/>
    </source>
</evidence>
<dbReference type="EMBL" id="CP104064">
    <property type="protein sequence ID" value="WAH37444.1"/>
    <property type="molecule type" value="Genomic_DNA"/>
</dbReference>
<dbReference type="RefSeq" id="WP_268044940.1">
    <property type="nucleotide sequence ID" value="NZ_CP104064.1"/>
</dbReference>
<evidence type="ECO:0000313" key="3">
    <source>
        <dbReference type="Proteomes" id="UP001164803"/>
    </source>
</evidence>